<keyword evidence="14" id="KW-0458">Lysosome</keyword>
<dbReference type="Pfam" id="PF15508">
    <property type="entry name" value="NAAA-beta"/>
    <property type="match status" value="1"/>
</dbReference>
<evidence type="ECO:0000256" key="13">
    <source>
        <dbReference type="ARBA" id="ARBA00023180"/>
    </source>
</evidence>
<comment type="catalytic activity">
    <reaction evidence="16">
        <text>an N-acylsphing-4-enine + H2O = sphing-4-enine + a fatty acid</text>
        <dbReference type="Rhea" id="RHEA:20856"/>
        <dbReference type="ChEBI" id="CHEBI:15377"/>
        <dbReference type="ChEBI" id="CHEBI:28868"/>
        <dbReference type="ChEBI" id="CHEBI:52639"/>
        <dbReference type="ChEBI" id="CHEBI:57756"/>
        <dbReference type="EC" id="3.5.1.23"/>
    </reaction>
</comment>
<evidence type="ECO:0000256" key="4">
    <source>
        <dbReference type="ARBA" id="ARBA00004991"/>
    </source>
</evidence>
<dbReference type="InterPro" id="IPR029132">
    <property type="entry name" value="CBAH/NAAA_C"/>
</dbReference>
<dbReference type="GO" id="GO:0016020">
    <property type="term" value="C:membrane"/>
    <property type="evidence" value="ECO:0007669"/>
    <property type="project" value="GOC"/>
</dbReference>
<evidence type="ECO:0000256" key="10">
    <source>
        <dbReference type="ARBA" id="ARBA00022919"/>
    </source>
</evidence>
<feature type="active site" description="Nucleophile" evidence="18">
    <location>
        <position position="140"/>
    </location>
</feature>
<dbReference type="Pfam" id="PF02275">
    <property type="entry name" value="CBAH"/>
    <property type="match status" value="1"/>
</dbReference>
<comment type="similarity">
    <text evidence="5 17">Belongs to the acid ceramidase family.</text>
</comment>
<evidence type="ECO:0000259" key="20">
    <source>
        <dbReference type="Pfam" id="PF02275"/>
    </source>
</evidence>
<evidence type="ECO:0000256" key="8">
    <source>
        <dbReference type="ARBA" id="ARBA00022729"/>
    </source>
</evidence>
<organism evidence="22">
    <name type="scientific">Phallusia mammillata</name>
    <dbReference type="NCBI Taxonomy" id="59560"/>
    <lineage>
        <taxon>Eukaryota</taxon>
        <taxon>Metazoa</taxon>
        <taxon>Chordata</taxon>
        <taxon>Tunicata</taxon>
        <taxon>Ascidiacea</taxon>
        <taxon>Phlebobranchia</taxon>
        <taxon>Ascidiidae</taxon>
        <taxon>Phallusia</taxon>
    </lineage>
</organism>
<dbReference type="GO" id="GO:0006665">
    <property type="term" value="P:sphingolipid metabolic process"/>
    <property type="evidence" value="ECO:0007669"/>
    <property type="project" value="UniProtKB-KW"/>
</dbReference>
<comment type="pathway">
    <text evidence="4">Sphingolipid metabolism.</text>
</comment>
<evidence type="ECO:0000256" key="3">
    <source>
        <dbReference type="ARBA" id="ARBA00004760"/>
    </source>
</evidence>
<feature type="domain" description="Choloylglycine hydrolase/NAAA C-terminal" evidence="20">
    <location>
        <begin position="140"/>
        <end position="377"/>
    </location>
</feature>
<name>A0A6F9D7Q6_9ASCI</name>
<reference evidence="22" key="1">
    <citation type="submission" date="2020-04" db="EMBL/GenBank/DDBJ databases">
        <authorList>
            <person name="Neveu A P."/>
        </authorList>
    </citation>
    <scope>NUCLEOTIDE SEQUENCE</scope>
    <source>
        <tissue evidence="22">Whole embryo</tissue>
    </source>
</reference>
<feature type="chain" id="PRO_5026224742" description="Acid ceramidase" evidence="19">
    <location>
        <begin position="22"/>
        <end position="392"/>
    </location>
</feature>
<gene>
    <name evidence="22" type="primary">Asah1</name>
</gene>
<dbReference type="GO" id="GO:0017064">
    <property type="term" value="F:fatty acid amide hydrolase activity"/>
    <property type="evidence" value="ECO:0007669"/>
    <property type="project" value="InterPro"/>
</dbReference>
<keyword evidence="13" id="KW-0325">Glycoprotein</keyword>
<comment type="subcellular location">
    <subcellularLocation>
        <location evidence="1">Lysosome</location>
    </subcellularLocation>
    <subcellularLocation>
        <location evidence="2">Secreted</location>
    </subcellularLocation>
</comment>
<dbReference type="GO" id="GO:0017040">
    <property type="term" value="F:N-acylsphingosine amidohydrolase activity"/>
    <property type="evidence" value="ECO:0007669"/>
    <property type="project" value="UniProtKB-EC"/>
</dbReference>
<dbReference type="InterPro" id="IPR016699">
    <property type="entry name" value="Acid_ceramidase-like"/>
</dbReference>
<evidence type="ECO:0000256" key="1">
    <source>
        <dbReference type="ARBA" id="ARBA00004371"/>
    </source>
</evidence>
<keyword evidence="11 17" id="KW-0443">Lipid metabolism</keyword>
<dbReference type="EC" id="3.5.1.23" evidence="6"/>
<feature type="signal peptide" evidence="19">
    <location>
        <begin position="1"/>
        <end position="21"/>
    </location>
</feature>
<accession>A0A6F9D7Q6</accession>
<evidence type="ECO:0000256" key="2">
    <source>
        <dbReference type="ARBA" id="ARBA00004613"/>
    </source>
</evidence>
<evidence type="ECO:0000256" key="7">
    <source>
        <dbReference type="ARBA" id="ARBA00022525"/>
    </source>
</evidence>
<dbReference type="PANTHER" id="PTHR28583">
    <property type="entry name" value="ACID AMIDASE"/>
    <property type="match status" value="1"/>
</dbReference>
<comment type="pathway">
    <text evidence="3">Lipid metabolism; sphingolipid metabolism.</text>
</comment>
<keyword evidence="7" id="KW-0964">Secreted</keyword>
<evidence type="ECO:0000256" key="5">
    <source>
        <dbReference type="ARBA" id="ARBA00005730"/>
    </source>
</evidence>
<evidence type="ECO:0000256" key="6">
    <source>
        <dbReference type="ARBA" id="ARBA00011891"/>
    </source>
</evidence>
<evidence type="ECO:0000256" key="15">
    <source>
        <dbReference type="ARBA" id="ARBA00040588"/>
    </source>
</evidence>
<dbReference type="InterPro" id="IPR029130">
    <property type="entry name" value="Acid_ceramidase_N"/>
</dbReference>
<keyword evidence="10" id="KW-0746">Sphingolipid metabolism</keyword>
<keyword evidence="12" id="KW-1015">Disulfide bond</keyword>
<protein>
    <recommendedName>
        <fullName evidence="15">Acid ceramidase</fullName>
        <ecNumber evidence="6">3.5.1.23</ecNumber>
    </recommendedName>
</protein>
<evidence type="ECO:0000256" key="14">
    <source>
        <dbReference type="ARBA" id="ARBA00023228"/>
    </source>
</evidence>
<evidence type="ECO:0000313" key="22">
    <source>
        <dbReference type="EMBL" id="CAB3223328.1"/>
    </source>
</evidence>
<evidence type="ECO:0000259" key="21">
    <source>
        <dbReference type="Pfam" id="PF15508"/>
    </source>
</evidence>
<dbReference type="CDD" id="cd01903">
    <property type="entry name" value="Ntn_AC_NAAA"/>
    <property type="match status" value="1"/>
</dbReference>
<evidence type="ECO:0000256" key="12">
    <source>
        <dbReference type="ARBA" id="ARBA00023157"/>
    </source>
</evidence>
<dbReference type="FunFam" id="3.60.60.10:FF:000002">
    <property type="entry name" value="N-acylsphingosine amidohydrolase 1"/>
    <property type="match status" value="1"/>
</dbReference>
<dbReference type="GO" id="GO:0005764">
    <property type="term" value="C:lysosome"/>
    <property type="evidence" value="ECO:0007669"/>
    <property type="project" value="UniProtKB-SubCell"/>
</dbReference>
<dbReference type="PIRSF" id="PIRSF017632">
    <property type="entry name" value="Acid_ceramidase-like"/>
    <property type="match status" value="1"/>
</dbReference>
<dbReference type="PANTHER" id="PTHR28583:SF1">
    <property type="entry name" value="ACID CERAMIDASE"/>
    <property type="match status" value="1"/>
</dbReference>
<proteinExistence type="evidence at transcript level"/>
<feature type="domain" description="Acid ceramidase N-terminal" evidence="21">
    <location>
        <begin position="46"/>
        <end position="104"/>
    </location>
</feature>
<evidence type="ECO:0000256" key="18">
    <source>
        <dbReference type="PIRSR" id="PIRSR017632-1"/>
    </source>
</evidence>
<dbReference type="Gene3D" id="3.60.60.10">
    <property type="entry name" value="Penicillin V Acylase, Chain A"/>
    <property type="match status" value="1"/>
</dbReference>
<keyword evidence="8 19" id="KW-0732">Signal</keyword>
<sequence>MESRCVLFLVVSCILWICATCQDVPPYTEDCQHGMYPSKARSTGVPPTFKINLDLDPQIRWNEVMKHKGANVKAMIDQVKKLISDVSPQLVDLVNKYLPEIIEKLPAPYDAEILGISKATGIEDGEILLFNIFYEVFTMCTSIVAQDVGGTLYHARNLDFGLFMGWDTKNHTWLIAEYLHPLVVNLDFTRNGTTVYKTVNFAGYIGVLTGMKPGVFSLTLNERFNVNGGYIGLIEWILGYRKAHWTSFLTRDALEKSNSYEEAVDMLSNTEILAPVYYIVGGSKPGQGAIITRDRQSLTNMYSMAPDKGMWYVLETNYDNWTDPPFFDDRRTPGKKCLSGVGNKKVDFQTIYDVLSTKPVLNQLTTYTALMQVNKGTLETYIRHCPHPCWAW</sequence>
<evidence type="ECO:0000256" key="9">
    <source>
        <dbReference type="ARBA" id="ARBA00022801"/>
    </source>
</evidence>
<evidence type="ECO:0000256" key="11">
    <source>
        <dbReference type="ARBA" id="ARBA00023098"/>
    </source>
</evidence>
<dbReference type="GO" id="GO:0005576">
    <property type="term" value="C:extracellular region"/>
    <property type="evidence" value="ECO:0007669"/>
    <property type="project" value="UniProtKB-SubCell"/>
</dbReference>
<keyword evidence="9 17" id="KW-0378">Hydrolase</keyword>
<dbReference type="AlphaFoldDB" id="A0A6F9D7Q6"/>
<dbReference type="GO" id="GO:0006631">
    <property type="term" value="P:fatty acid metabolic process"/>
    <property type="evidence" value="ECO:0007669"/>
    <property type="project" value="InterPro"/>
</dbReference>
<evidence type="ECO:0000256" key="17">
    <source>
        <dbReference type="PIRNR" id="PIRNR017632"/>
    </source>
</evidence>
<dbReference type="EMBL" id="LR783091">
    <property type="protein sequence ID" value="CAB3223328.1"/>
    <property type="molecule type" value="mRNA"/>
</dbReference>
<evidence type="ECO:0000256" key="16">
    <source>
        <dbReference type="ARBA" id="ARBA00048057"/>
    </source>
</evidence>
<evidence type="ECO:0000256" key="19">
    <source>
        <dbReference type="SAM" id="SignalP"/>
    </source>
</evidence>